<keyword evidence="1" id="KW-0479">Metal-binding</keyword>
<accession>A0AAD8AEC3</accession>
<dbReference type="PROSITE" id="PS50157">
    <property type="entry name" value="ZINC_FINGER_C2H2_2"/>
    <property type="match status" value="2"/>
</dbReference>
<comment type="caution">
    <text evidence="7">The sequence shown here is derived from an EMBL/GenBank/DDBJ whole genome shotgun (WGS) entry which is preliminary data.</text>
</comment>
<keyword evidence="3 5" id="KW-0863">Zinc-finger</keyword>
<evidence type="ECO:0000256" key="5">
    <source>
        <dbReference type="PROSITE-ProRule" id="PRU00042"/>
    </source>
</evidence>
<proteinExistence type="predicted"/>
<dbReference type="SMART" id="SM00355">
    <property type="entry name" value="ZnF_C2H2"/>
    <property type="match status" value="2"/>
</dbReference>
<sequence>CIQSVDLYQEAEYVLNEALESQNTMRQYVIQELQNKIENKFICQTCGASYKHKRNWTRHMKFECGLEPQYSCILCSKRFTRNSTLIRHVNTHHQFT</sequence>
<dbReference type="GO" id="GO:0000981">
    <property type="term" value="F:DNA-binding transcription factor activity, RNA polymerase II-specific"/>
    <property type="evidence" value="ECO:0007669"/>
    <property type="project" value="TreeGrafter"/>
</dbReference>
<dbReference type="GO" id="GO:0008270">
    <property type="term" value="F:zinc ion binding"/>
    <property type="evidence" value="ECO:0007669"/>
    <property type="project" value="UniProtKB-KW"/>
</dbReference>
<dbReference type="PANTHER" id="PTHR46105:SF28">
    <property type="entry name" value="ZINC FINGER PROTEIN 37-LIKE"/>
    <property type="match status" value="1"/>
</dbReference>
<protein>
    <recommendedName>
        <fullName evidence="6">C2H2-type domain-containing protein</fullName>
    </recommendedName>
</protein>
<keyword evidence="4" id="KW-0862">Zinc</keyword>
<dbReference type="Proteomes" id="UP001233999">
    <property type="component" value="Unassembled WGS sequence"/>
</dbReference>
<evidence type="ECO:0000259" key="6">
    <source>
        <dbReference type="PROSITE" id="PS50157"/>
    </source>
</evidence>
<evidence type="ECO:0000313" key="8">
    <source>
        <dbReference type="Proteomes" id="UP001233999"/>
    </source>
</evidence>
<feature type="non-terminal residue" evidence="7">
    <location>
        <position position="1"/>
    </location>
</feature>
<evidence type="ECO:0000256" key="4">
    <source>
        <dbReference type="ARBA" id="ARBA00022833"/>
    </source>
</evidence>
<feature type="domain" description="C2H2-type" evidence="6">
    <location>
        <begin position="41"/>
        <end position="68"/>
    </location>
</feature>
<dbReference type="GO" id="GO:0000978">
    <property type="term" value="F:RNA polymerase II cis-regulatory region sequence-specific DNA binding"/>
    <property type="evidence" value="ECO:0007669"/>
    <property type="project" value="TreeGrafter"/>
</dbReference>
<dbReference type="InterPro" id="IPR013087">
    <property type="entry name" value="Znf_C2H2_type"/>
</dbReference>
<name>A0AAD8AEC3_DIPPU</name>
<dbReference type="FunFam" id="3.30.160.60:FF:000100">
    <property type="entry name" value="Zinc finger 45-like"/>
    <property type="match status" value="1"/>
</dbReference>
<evidence type="ECO:0000256" key="1">
    <source>
        <dbReference type="ARBA" id="ARBA00022723"/>
    </source>
</evidence>
<evidence type="ECO:0000256" key="3">
    <source>
        <dbReference type="ARBA" id="ARBA00022771"/>
    </source>
</evidence>
<dbReference type="SUPFAM" id="SSF57667">
    <property type="entry name" value="beta-beta-alpha zinc fingers"/>
    <property type="match status" value="1"/>
</dbReference>
<dbReference type="Pfam" id="PF13894">
    <property type="entry name" value="zf-C2H2_4"/>
    <property type="match status" value="1"/>
</dbReference>
<gene>
    <name evidence="7" type="ORF">L9F63_012173</name>
</gene>
<keyword evidence="8" id="KW-1185">Reference proteome</keyword>
<dbReference type="InterPro" id="IPR036236">
    <property type="entry name" value="Znf_C2H2_sf"/>
</dbReference>
<keyword evidence="2" id="KW-0677">Repeat</keyword>
<dbReference type="EMBL" id="JASPKZ010001960">
    <property type="protein sequence ID" value="KAJ9596792.1"/>
    <property type="molecule type" value="Genomic_DNA"/>
</dbReference>
<evidence type="ECO:0000313" key="7">
    <source>
        <dbReference type="EMBL" id="KAJ9596792.1"/>
    </source>
</evidence>
<dbReference type="AlphaFoldDB" id="A0AAD8AEC3"/>
<dbReference type="InterPro" id="IPR050457">
    <property type="entry name" value="ZnFinger_BTB_dom_contain"/>
</dbReference>
<dbReference type="Pfam" id="PF00096">
    <property type="entry name" value="zf-C2H2"/>
    <property type="match status" value="1"/>
</dbReference>
<feature type="domain" description="C2H2-type" evidence="6">
    <location>
        <begin position="70"/>
        <end position="92"/>
    </location>
</feature>
<evidence type="ECO:0000256" key="2">
    <source>
        <dbReference type="ARBA" id="ARBA00022737"/>
    </source>
</evidence>
<reference evidence="7" key="1">
    <citation type="journal article" date="2023" name="IScience">
        <title>Live-bearing cockroach genome reveals convergent evolutionary mechanisms linked to viviparity in insects and beyond.</title>
        <authorList>
            <person name="Fouks B."/>
            <person name="Harrison M.C."/>
            <person name="Mikhailova A.A."/>
            <person name="Marchal E."/>
            <person name="English S."/>
            <person name="Carruthers M."/>
            <person name="Jennings E.C."/>
            <person name="Chiamaka E.L."/>
            <person name="Frigard R.A."/>
            <person name="Pippel M."/>
            <person name="Attardo G.M."/>
            <person name="Benoit J.B."/>
            <person name="Bornberg-Bauer E."/>
            <person name="Tobe S.S."/>
        </authorList>
    </citation>
    <scope>NUCLEOTIDE SEQUENCE</scope>
    <source>
        <strain evidence="7">Stay&amp;Tobe</strain>
    </source>
</reference>
<reference evidence="7" key="2">
    <citation type="submission" date="2023-05" db="EMBL/GenBank/DDBJ databases">
        <authorList>
            <person name="Fouks B."/>
        </authorList>
    </citation>
    <scope>NUCLEOTIDE SEQUENCE</scope>
    <source>
        <strain evidence="7">Stay&amp;Tobe</strain>
        <tissue evidence="7">Testes</tissue>
    </source>
</reference>
<dbReference type="Gene3D" id="3.30.160.60">
    <property type="entry name" value="Classic Zinc Finger"/>
    <property type="match status" value="1"/>
</dbReference>
<dbReference type="PANTHER" id="PTHR46105">
    <property type="entry name" value="AGAP004733-PA"/>
    <property type="match status" value="1"/>
</dbReference>
<organism evidence="7 8">
    <name type="scientific">Diploptera punctata</name>
    <name type="common">Pacific beetle cockroach</name>
    <dbReference type="NCBI Taxonomy" id="6984"/>
    <lineage>
        <taxon>Eukaryota</taxon>
        <taxon>Metazoa</taxon>
        <taxon>Ecdysozoa</taxon>
        <taxon>Arthropoda</taxon>
        <taxon>Hexapoda</taxon>
        <taxon>Insecta</taxon>
        <taxon>Pterygota</taxon>
        <taxon>Neoptera</taxon>
        <taxon>Polyneoptera</taxon>
        <taxon>Dictyoptera</taxon>
        <taxon>Blattodea</taxon>
        <taxon>Blaberoidea</taxon>
        <taxon>Blaberidae</taxon>
        <taxon>Diplopterinae</taxon>
        <taxon>Diploptera</taxon>
    </lineage>
</organism>